<gene>
    <name evidence="1" type="ORF">CgunFtcFv8_002272</name>
</gene>
<dbReference type="EMBL" id="JAURVH010001530">
    <property type="protein sequence ID" value="KAK5906402.1"/>
    <property type="molecule type" value="Genomic_DNA"/>
</dbReference>
<evidence type="ECO:0000313" key="1">
    <source>
        <dbReference type="EMBL" id="KAK5906402.1"/>
    </source>
</evidence>
<dbReference type="Proteomes" id="UP001331515">
    <property type="component" value="Unassembled WGS sequence"/>
</dbReference>
<name>A0AAN8CME9_CHAGU</name>
<evidence type="ECO:0000313" key="2">
    <source>
        <dbReference type="Proteomes" id="UP001331515"/>
    </source>
</evidence>
<comment type="caution">
    <text evidence="1">The sequence shown here is derived from an EMBL/GenBank/DDBJ whole genome shotgun (WGS) entry which is preliminary data.</text>
</comment>
<reference evidence="1 2" key="1">
    <citation type="journal article" date="2023" name="Mol. Biol. Evol.">
        <title>Genomics of Secondarily Temperate Adaptation in the Only Non-Antarctic Icefish.</title>
        <authorList>
            <person name="Rivera-Colon A.G."/>
            <person name="Rayamajhi N."/>
            <person name="Minhas B.F."/>
            <person name="Madrigal G."/>
            <person name="Bilyk K.T."/>
            <person name="Yoon V."/>
            <person name="Hune M."/>
            <person name="Gregory S."/>
            <person name="Cheng C.H.C."/>
            <person name="Catchen J.M."/>
        </authorList>
    </citation>
    <scope>NUCLEOTIDE SEQUENCE [LARGE SCALE GENOMIC DNA]</scope>
    <source>
        <tissue evidence="1">White muscle</tissue>
    </source>
</reference>
<accession>A0AAN8CME9</accession>
<proteinExistence type="predicted"/>
<protein>
    <submittedName>
        <fullName evidence="1">Uncharacterized protein</fullName>
    </submittedName>
</protein>
<dbReference type="AlphaFoldDB" id="A0AAN8CME9"/>
<organism evidence="1 2">
    <name type="scientific">Champsocephalus gunnari</name>
    <name type="common">Mackerel icefish</name>
    <dbReference type="NCBI Taxonomy" id="52237"/>
    <lineage>
        <taxon>Eukaryota</taxon>
        <taxon>Metazoa</taxon>
        <taxon>Chordata</taxon>
        <taxon>Craniata</taxon>
        <taxon>Vertebrata</taxon>
        <taxon>Euteleostomi</taxon>
        <taxon>Actinopterygii</taxon>
        <taxon>Neopterygii</taxon>
        <taxon>Teleostei</taxon>
        <taxon>Neoteleostei</taxon>
        <taxon>Acanthomorphata</taxon>
        <taxon>Eupercaria</taxon>
        <taxon>Perciformes</taxon>
        <taxon>Notothenioidei</taxon>
        <taxon>Channichthyidae</taxon>
        <taxon>Champsocephalus</taxon>
    </lineage>
</organism>
<sequence>MHLEPFCVRSVRVRAQSAGVIARPTQASGKQCGRIETAWCPESCRDFREKPPCDGRPVSFLSEEDQA</sequence>
<keyword evidence="2" id="KW-1185">Reference proteome</keyword>